<dbReference type="Gene3D" id="2.40.170.20">
    <property type="entry name" value="TonB-dependent receptor, beta-barrel domain"/>
    <property type="match status" value="1"/>
</dbReference>
<dbReference type="Proteomes" id="UP000006844">
    <property type="component" value="Chromosome"/>
</dbReference>
<keyword evidence="3" id="KW-0998">Cell outer membrane</keyword>
<evidence type="ECO:0000256" key="2">
    <source>
        <dbReference type="ARBA" id="ARBA00023136"/>
    </source>
</evidence>
<dbReference type="OrthoDB" id="97893at2"/>
<dbReference type="Pfam" id="PF13620">
    <property type="entry name" value="CarboxypepD_reg"/>
    <property type="match status" value="1"/>
</dbReference>
<dbReference type="RefSeq" id="WP_013569352.1">
    <property type="nucleotide sequence ID" value="NC_014963.1"/>
</dbReference>
<dbReference type="AlphaFoldDB" id="E8V3K6"/>
<dbReference type="EMBL" id="CP002467">
    <property type="protein sequence ID" value="ADV83619.1"/>
    <property type="molecule type" value="Genomic_DNA"/>
</dbReference>
<dbReference type="SUPFAM" id="SSF56935">
    <property type="entry name" value="Porins"/>
    <property type="match status" value="1"/>
</dbReference>
<gene>
    <name evidence="6" type="ordered locus">AciPR4_2851</name>
</gene>
<feature type="signal peptide" evidence="4">
    <location>
        <begin position="1"/>
        <end position="25"/>
    </location>
</feature>
<dbReference type="InterPro" id="IPR008969">
    <property type="entry name" value="CarboxyPept-like_regulatory"/>
</dbReference>
<evidence type="ECO:0000313" key="6">
    <source>
        <dbReference type="EMBL" id="ADV83619.1"/>
    </source>
</evidence>
<dbReference type="STRING" id="401053.AciPR4_2851"/>
<name>E8V3K6_TERSS</name>
<reference evidence="6 7" key="1">
    <citation type="journal article" date="2012" name="Stand. Genomic Sci.">
        <title>Complete genome sequence of Terriglobus saanensis type strain SP1PR4(T), an Acidobacteria from tundra soil.</title>
        <authorList>
            <person name="Rawat S.R."/>
            <person name="Mannisto M.K."/>
            <person name="Starovoytov V."/>
            <person name="Goodwin L."/>
            <person name="Nolan M."/>
            <person name="Hauser L."/>
            <person name="Land M."/>
            <person name="Davenport K.W."/>
            <person name="Woyke T."/>
            <person name="Haggblom M.M."/>
        </authorList>
    </citation>
    <scope>NUCLEOTIDE SEQUENCE</scope>
    <source>
        <strain evidence="7">ATCC BAA-1853 / DSM 23119 / SP1PR4</strain>
    </source>
</reference>
<comment type="subcellular location">
    <subcellularLocation>
        <location evidence="1">Cell outer membrane</location>
    </subcellularLocation>
</comment>
<dbReference type="InterPro" id="IPR057601">
    <property type="entry name" value="Oar-like_b-barrel"/>
</dbReference>
<keyword evidence="2" id="KW-0472">Membrane</keyword>
<dbReference type="GO" id="GO:0009279">
    <property type="term" value="C:cell outer membrane"/>
    <property type="evidence" value="ECO:0007669"/>
    <property type="project" value="UniProtKB-SubCell"/>
</dbReference>
<dbReference type="HOGENOM" id="CLU_006298_0_0_0"/>
<organism evidence="6 7">
    <name type="scientific">Terriglobus saanensis (strain ATCC BAA-1853 / DSM 23119 / SP1PR4)</name>
    <dbReference type="NCBI Taxonomy" id="401053"/>
    <lineage>
        <taxon>Bacteria</taxon>
        <taxon>Pseudomonadati</taxon>
        <taxon>Acidobacteriota</taxon>
        <taxon>Terriglobia</taxon>
        <taxon>Terriglobales</taxon>
        <taxon>Acidobacteriaceae</taxon>
        <taxon>Terriglobus</taxon>
    </lineage>
</organism>
<accession>E8V3K6</accession>
<dbReference type="Gene3D" id="2.60.40.1120">
    <property type="entry name" value="Carboxypeptidase-like, regulatory domain"/>
    <property type="match status" value="1"/>
</dbReference>
<sequence>MFRRLVILYAAIVCTALLSPCSLFAQIDRTELNGTLTDATGAGVGEASVTITQEGTNQTRRTTTNSSGQYVVSSLPIGRFSIVFTHEGFQDSRVGDVDLHSGDTRTVNAKLVVGSVSEAVNVEADREGAQLDKSNATVGGTVQSVQVSRLPLNGRNITNLELLAPGAIDSGSGAQSSIRFAGNGTDDNNFRLDGVDASGVFHASLKSALRLQFSTEAVAEFKVDTGAYTADTGGSAGAQVSLISKSGTDTFHGSVFDYFRNSYFDANGPIKSAVKKPVFQLNQFGGSLGGPILKDRTFFFVNYEGFKQHLGGVPQTGFVPSPAFRAQVTAAQPSLAFIVNAYPTGVAATTDPNIYSYTGVVASPSSENTGTVRIDHRFSSNDSGYVRYNIDDGVSASALNALSQAINVTSRIQNFVVEETHIFSPHAINEIQLGFNRNTYIQAQQTGLPFNFAITGLTSLNENYSKEQVGQSESLNDTVTWTRSNHTFKFGAELKLLRFNEQNSVDGTATFLNTAAFLANQLSTFLTTAALPDKGMRKFHVAGYTQDEWKVSRGLTLNYGLRYNYFSPFTEAHNSAIAFDIAECGGYCQFGGQFYHPNYLSFDPRASVAFSPESLKGKTVFRAGFGVYHGEVQLGDEDSPAVNNEPSTLLTSGIQSNGALVQYSYPVAPALTPSTGLALTPRSMALHHPDSYVEQWTASVQQALLGQTALTLTYLGSHGVHLFRRSYTNLINPATNSRPLPQFPSQIDTKYNEGMSSFNSGVVSLSRRFHNGLFFGGNYMYSHAMNDGSVGGGDGDAAQNLSCFRCEYASSDFDSRNTGTMSGVYDLPFGRGRTYLRDSSKVTDLFVGGWSVTTLFTARAGFPLNVTLARGATELPDGNNQAQRPNRVAGVALYLPNRSTSQWINPAAFALPAVGTWGNSGRNIANGPALWQNDSAVEKHFRVRERNDLQFRAEAFNFFNRAQYASPAAALSIATVGGVRTLSVPSNFGHITSTVNNAGLVGSGTPRVLEFSLRFTY</sequence>
<evidence type="ECO:0000256" key="3">
    <source>
        <dbReference type="ARBA" id="ARBA00023237"/>
    </source>
</evidence>
<dbReference type="SUPFAM" id="SSF49464">
    <property type="entry name" value="Carboxypeptidase regulatory domain-like"/>
    <property type="match status" value="1"/>
</dbReference>
<keyword evidence="6" id="KW-0675">Receptor</keyword>
<feature type="chain" id="PRO_5003232847" evidence="4">
    <location>
        <begin position="26"/>
        <end position="1017"/>
    </location>
</feature>
<proteinExistence type="predicted"/>
<feature type="domain" description="TonB-dependent transporter Oar-like beta-barrel" evidence="5">
    <location>
        <begin position="243"/>
        <end position="998"/>
    </location>
</feature>
<evidence type="ECO:0000256" key="4">
    <source>
        <dbReference type="SAM" id="SignalP"/>
    </source>
</evidence>
<dbReference type="KEGG" id="tsa:AciPR4_2851"/>
<dbReference type="Pfam" id="PF25183">
    <property type="entry name" value="OMP_b-brl_4"/>
    <property type="match status" value="1"/>
</dbReference>
<evidence type="ECO:0000259" key="5">
    <source>
        <dbReference type="Pfam" id="PF25183"/>
    </source>
</evidence>
<evidence type="ECO:0000313" key="7">
    <source>
        <dbReference type="Proteomes" id="UP000006844"/>
    </source>
</evidence>
<evidence type="ECO:0000256" key="1">
    <source>
        <dbReference type="ARBA" id="ARBA00004442"/>
    </source>
</evidence>
<keyword evidence="7" id="KW-1185">Reference proteome</keyword>
<dbReference type="InterPro" id="IPR036942">
    <property type="entry name" value="Beta-barrel_TonB_sf"/>
</dbReference>
<keyword evidence="4" id="KW-0732">Signal</keyword>
<protein>
    <submittedName>
        <fullName evidence="6">TonB-dependent receptor plug</fullName>
    </submittedName>
</protein>
<dbReference type="eggNOG" id="COG4771">
    <property type="taxonomic scope" value="Bacteria"/>
</dbReference>